<dbReference type="GO" id="GO:0006749">
    <property type="term" value="P:glutathione metabolic process"/>
    <property type="evidence" value="ECO:0007669"/>
    <property type="project" value="TreeGrafter"/>
</dbReference>
<name>A0A7R9LB33_9ACAR</name>
<dbReference type="Gene3D" id="1.20.1050.130">
    <property type="match status" value="1"/>
</dbReference>
<organism evidence="11">
    <name type="scientific">Medioppia subpectinata</name>
    <dbReference type="NCBI Taxonomy" id="1979941"/>
    <lineage>
        <taxon>Eukaryota</taxon>
        <taxon>Metazoa</taxon>
        <taxon>Ecdysozoa</taxon>
        <taxon>Arthropoda</taxon>
        <taxon>Chelicerata</taxon>
        <taxon>Arachnida</taxon>
        <taxon>Acari</taxon>
        <taxon>Acariformes</taxon>
        <taxon>Sarcoptiformes</taxon>
        <taxon>Oribatida</taxon>
        <taxon>Brachypylina</taxon>
        <taxon>Oppioidea</taxon>
        <taxon>Oppiidae</taxon>
        <taxon>Medioppia</taxon>
    </lineage>
</organism>
<dbReference type="EC" id="2.5.1.18" evidence="5"/>
<dbReference type="EMBL" id="CAJPIZ010020432">
    <property type="protein sequence ID" value="CAG2117288.1"/>
    <property type="molecule type" value="Genomic_DNA"/>
</dbReference>
<comment type="function">
    <text evidence="1">Conjugation of reduced glutathione to a wide number of exogenous and endogenous hydrophobic electrophiles.</text>
</comment>
<evidence type="ECO:0000256" key="3">
    <source>
        <dbReference type="ARBA" id="ARBA00007297"/>
    </source>
</evidence>
<dbReference type="InterPro" id="IPR004045">
    <property type="entry name" value="Glutathione_S-Trfase_N"/>
</dbReference>
<dbReference type="InterPro" id="IPR036249">
    <property type="entry name" value="Thioredoxin-like_sf"/>
</dbReference>
<evidence type="ECO:0000313" key="12">
    <source>
        <dbReference type="Proteomes" id="UP000759131"/>
    </source>
</evidence>
<dbReference type="Proteomes" id="UP000759131">
    <property type="component" value="Unassembled WGS sequence"/>
</dbReference>
<dbReference type="EMBL" id="OC875007">
    <property type="protein sequence ID" value="CAD7638116.1"/>
    <property type="molecule type" value="Genomic_DNA"/>
</dbReference>
<dbReference type="InterPro" id="IPR004046">
    <property type="entry name" value="GST_C"/>
</dbReference>
<evidence type="ECO:0000256" key="1">
    <source>
        <dbReference type="ARBA" id="ARBA00003701"/>
    </source>
</evidence>
<evidence type="ECO:0000313" key="11">
    <source>
        <dbReference type="EMBL" id="CAD7638116.1"/>
    </source>
</evidence>
<dbReference type="PANTHER" id="PTHR11571">
    <property type="entry name" value="GLUTATHIONE S-TRANSFERASE"/>
    <property type="match status" value="1"/>
</dbReference>
<evidence type="ECO:0000256" key="8">
    <source>
        <dbReference type="ARBA" id="ARBA00047960"/>
    </source>
</evidence>
<sequence length="220" mass="25386">MSGKPVLGYWDLRGLAEPIRYLLHYSAVDFADKRYVFTDVDAWKSVDKPSLGLDFPNLPYYIDGDTKLTQSLTILRYLARKHGLAARDEPRQARQELVEQQVLDVRQGFVTNILMNKDYESKRADYLAATLEPQLDLLVKYLGDKQWLIGGQLSYVDFLAYDVLDWLKRFTPDTIGKYQTIGQYLDRFEALPAIKAYQKSPQHKAWPIFGPRASWGAVQM</sequence>
<dbReference type="InterPro" id="IPR010987">
    <property type="entry name" value="Glutathione-S-Trfase_C-like"/>
</dbReference>
<feature type="domain" description="GST N-terminal" evidence="9">
    <location>
        <begin position="3"/>
        <end position="86"/>
    </location>
</feature>
<dbReference type="InterPro" id="IPR036282">
    <property type="entry name" value="Glutathione-S-Trfase_C_sf"/>
</dbReference>
<dbReference type="GO" id="GO:0004364">
    <property type="term" value="F:glutathione transferase activity"/>
    <property type="evidence" value="ECO:0007669"/>
    <property type="project" value="UniProtKB-EC"/>
</dbReference>
<dbReference type="Pfam" id="PF14497">
    <property type="entry name" value="GST_C_3"/>
    <property type="match status" value="1"/>
</dbReference>
<evidence type="ECO:0000256" key="5">
    <source>
        <dbReference type="ARBA" id="ARBA00012452"/>
    </source>
</evidence>
<proteinExistence type="inferred from homology"/>
<evidence type="ECO:0000256" key="4">
    <source>
        <dbReference type="ARBA" id="ARBA00011738"/>
    </source>
</evidence>
<reference evidence="11" key="1">
    <citation type="submission" date="2020-11" db="EMBL/GenBank/DDBJ databases">
        <authorList>
            <person name="Tran Van P."/>
        </authorList>
    </citation>
    <scope>NUCLEOTIDE SEQUENCE</scope>
</reference>
<evidence type="ECO:0000256" key="2">
    <source>
        <dbReference type="ARBA" id="ARBA00005861"/>
    </source>
</evidence>
<dbReference type="InterPro" id="IPR050213">
    <property type="entry name" value="GST_superfamily"/>
</dbReference>
<evidence type="ECO:0000256" key="6">
    <source>
        <dbReference type="ARBA" id="ARBA00022679"/>
    </source>
</evidence>
<dbReference type="PROSITE" id="PS50405">
    <property type="entry name" value="GST_CTER"/>
    <property type="match status" value="1"/>
</dbReference>
<comment type="catalytic activity">
    <reaction evidence="8">
        <text>RX + glutathione = an S-substituted glutathione + a halide anion + H(+)</text>
        <dbReference type="Rhea" id="RHEA:16437"/>
        <dbReference type="ChEBI" id="CHEBI:15378"/>
        <dbReference type="ChEBI" id="CHEBI:16042"/>
        <dbReference type="ChEBI" id="CHEBI:17792"/>
        <dbReference type="ChEBI" id="CHEBI:57925"/>
        <dbReference type="ChEBI" id="CHEBI:90779"/>
        <dbReference type="EC" id="2.5.1.18"/>
    </reaction>
</comment>
<comment type="similarity">
    <text evidence="2">Belongs to the GST superfamily. Mu family.</text>
</comment>
<dbReference type="SFLD" id="SFLDG01205">
    <property type="entry name" value="AMPS.1"/>
    <property type="match status" value="1"/>
</dbReference>
<keyword evidence="12" id="KW-1185">Reference proteome</keyword>
<dbReference type="SUPFAM" id="SSF52833">
    <property type="entry name" value="Thioredoxin-like"/>
    <property type="match status" value="1"/>
</dbReference>
<dbReference type="OrthoDB" id="4951845at2759"/>
<gene>
    <name evidence="11" type="ORF">OSB1V03_LOCUS17241</name>
</gene>
<dbReference type="FunFam" id="1.20.1050.10:FF:000020">
    <property type="entry name" value="Glutathione S-transferase P 1"/>
    <property type="match status" value="1"/>
</dbReference>
<dbReference type="PANTHER" id="PTHR11571:SF222">
    <property type="entry name" value="GLUTATHIONE TRANSFERASE"/>
    <property type="match status" value="1"/>
</dbReference>
<dbReference type="Pfam" id="PF02798">
    <property type="entry name" value="GST_N"/>
    <property type="match status" value="1"/>
</dbReference>
<dbReference type="PROSITE" id="PS50404">
    <property type="entry name" value="GST_NTER"/>
    <property type="match status" value="1"/>
</dbReference>
<dbReference type="SFLD" id="SFLDS00019">
    <property type="entry name" value="Glutathione_Transferase_(cytos"/>
    <property type="match status" value="1"/>
</dbReference>
<dbReference type="InterPro" id="IPR040079">
    <property type="entry name" value="Glutathione_S-Trfase"/>
</dbReference>
<evidence type="ECO:0000259" key="9">
    <source>
        <dbReference type="PROSITE" id="PS50404"/>
    </source>
</evidence>
<evidence type="ECO:0000256" key="7">
    <source>
        <dbReference type="ARBA" id="ARBA00032759"/>
    </source>
</evidence>
<dbReference type="SUPFAM" id="SSF47616">
    <property type="entry name" value="GST C-terminal domain-like"/>
    <property type="match status" value="1"/>
</dbReference>
<dbReference type="AlphaFoldDB" id="A0A7R9LB33"/>
<evidence type="ECO:0000259" key="10">
    <source>
        <dbReference type="PROSITE" id="PS50405"/>
    </source>
</evidence>
<keyword evidence="6" id="KW-0808">Transferase</keyword>
<accession>A0A7R9LB33</accession>
<comment type="subunit">
    <text evidence="4">Homodimer.</text>
</comment>
<comment type="similarity">
    <text evidence="3">Belongs to the GST superfamily. Pi family.</text>
</comment>
<dbReference type="SFLD" id="SFLDG00363">
    <property type="entry name" value="AMPS_(cytGST):_Alpha-__Mu-__Pi"/>
    <property type="match status" value="1"/>
</dbReference>
<protein>
    <recommendedName>
        <fullName evidence="5">glutathione transferase</fullName>
        <ecNumber evidence="5">2.5.1.18</ecNumber>
    </recommendedName>
    <alternativeName>
        <fullName evidence="7">GST class-pi</fullName>
    </alternativeName>
</protein>
<feature type="domain" description="GST C-terminal" evidence="10">
    <location>
        <begin position="88"/>
        <end position="208"/>
    </location>
</feature>